<keyword evidence="4 9" id="KW-0808">Transferase</keyword>
<dbReference type="Gene3D" id="1.10.287.130">
    <property type="match status" value="1"/>
</dbReference>
<evidence type="ECO:0000313" key="10">
    <source>
        <dbReference type="Proteomes" id="UP000520814"/>
    </source>
</evidence>
<dbReference type="SUPFAM" id="SSF55785">
    <property type="entry name" value="PYP-like sensor domain (PAS domain)"/>
    <property type="match status" value="1"/>
</dbReference>
<accession>A0A7W9SP97</accession>
<dbReference type="InterPro" id="IPR050351">
    <property type="entry name" value="BphY/WalK/GraS-like"/>
</dbReference>
<dbReference type="SMART" id="SM00388">
    <property type="entry name" value="HisKA"/>
    <property type="match status" value="1"/>
</dbReference>
<keyword evidence="10" id="KW-1185">Reference proteome</keyword>
<proteinExistence type="predicted"/>
<dbReference type="FunFam" id="1.10.287.130:FF:000001">
    <property type="entry name" value="Two-component sensor histidine kinase"/>
    <property type="match status" value="1"/>
</dbReference>
<comment type="caution">
    <text evidence="9">The sequence shown here is derived from an EMBL/GenBank/DDBJ whole genome shotgun (WGS) entry which is preliminary data.</text>
</comment>
<dbReference type="PRINTS" id="PR00344">
    <property type="entry name" value="BCTRLSENSOR"/>
</dbReference>
<keyword evidence="6" id="KW-0902">Two-component regulatory system</keyword>
<dbReference type="GO" id="GO:0005886">
    <property type="term" value="C:plasma membrane"/>
    <property type="evidence" value="ECO:0007669"/>
    <property type="project" value="TreeGrafter"/>
</dbReference>
<dbReference type="InterPro" id="IPR036890">
    <property type="entry name" value="HATPase_C_sf"/>
</dbReference>
<feature type="domain" description="Histidine kinase" evidence="8">
    <location>
        <begin position="122"/>
        <end position="344"/>
    </location>
</feature>
<evidence type="ECO:0000313" key="9">
    <source>
        <dbReference type="EMBL" id="MBB6049543.1"/>
    </source>
</evidence>
<dbReference type="EMBL" id="JACHGW010000001">
    <property type="protein sequence ID" value="MBB6049543.1"/>
    <property type="molecule type" value="Genomic_DNA"/>
</dbReference>
<dbReference type="GO" id="GO:0000155">
    <property type="term" value="F:phosphorelay sensor kinase activity"/>
    <property type="evidence" value="ECO:0007669"/>
    <property type="project" value="InterPro"/>
</dbReference>
<dbReference type="Gene3D" id="3.30.565.10">
    <property type="entry name" value="Histidine kinase-like ATPase, C-terminal domain"/>
    <property type="match status" value="1"/>
</dbReference>
<dbReference type="CDD" id="cd00075">
    <property type="entry name" value="HATPase"/>
    <property type="match status" value="1"/>
</dbReference>
<dbReference type="Pfam" id="PF00512">
    <property type="entry name" value="HisKA"/>
    <property type="match status" value="1"/>
</dbReference>
<evidence type="ECO:0000259" key="8">
    <source>
        <dbReference type="PROSITE" id="PS50109"/>
    </source>
</evidence>
<evidence type="ECO:0000256" key="6">
    <source>
        <dbReference type="ARBA" id="ARBA00023012"/>
    </source>
</evidence>
<evidence type="ECO:0000256" key="2">
    <source>
        <dbReference type="ARBA" id="ARBA00012438"/>
    </source>
</evidence>
<dbReference type="RefSeq" id="WP_184193142.1">
    <property type="nucleotide sequence ID" value="NZ_JACHGW010000001.1"/>
</dbReference>
<protein>
    <recommendedName>
        <fullName evidence="2">histidine kinase</fullName>
        <ecNumber evidence="2">2.7.13.3</ecNumber>
    </recommendedName>
</protein>
<comment type="catalytic activity">
    <reaction evidence="1">
        <text>ATP + protein L-histidine = ADP + protein N-phospho-L-histidine.</text>
        <dbReference type="EC" id="2.7.13.3"/>
    </reaction>
</comment>
<dbReference type="GO" id="GO:0004721">
    <property type="term" value="F:phosphoprotein phosphatase activity"/>
    <property type="evidence" value="ECO:0007669"/>
    <property type="project" value="TreeGrafter"/>
</dbReference>
<dbReference type="Proteomes" id="UP000520814">
    <property type="component" value="Unassembled WGS sequence"/>
</dbReference>
<reference evidence="9 10" key="1">
    <citation type="submission" date="2020-08" db="EMBL/GenBank/DDBJ databases">
        <title>Genomic Encyclopedia of Type Strains, Phase IV (KMG-IV): sequencing the most valuable type-strain genomes for metagenomic binning, comparative biology and taxonomic classification.</title>
        <authorList>
            <person name="Goeker M."/>
        </authorList>
    </citation>
    <scope>NUCLEOTIDE SEQUENCE [LARGE SCALE GENOMIC DNA]</scope>
    <source>
        <strain evidence="9 10">DSM 23562</strain>
    </source>
</reference>
<evidence type="ECO:0000256" key="7">
    <source>
        <dbReference type="ARBA" id="ARBA00023136"/>
    </source>
</evidence>
<dbReference type="InterPro" id="IPR003594">
    <property type="entry name" value="HATPase_dom"/>
</dbReference>
<evidence type="ECO:0000256" key="4">
    <source>
        <dbReference type="ARBA" id="ARBA00022679"/>
    </source>
</evidence>
<dbReference type="InterPro" id="IPR004358">
    <property type="entry name" value="Sig_transdc_His_kin-like_C"/>
</dbReference>
<evidence type="ECO:0000256" key="3">
    <source>
        <dbReference type="ARBA" id="ARBA00022553"/>
    </source>
</evidence>
<dbReference type="PANTHER" id="PTHR45453">
    <property type="entry name" value="PHOSPHATE REGULON SENSOR PROTEIN PHOR"/>
    <property type="match status" value="1"/>
</dbReference>
<organism evidence="9 10">
    <name type="scientific">Armatimonas rosea</name>
    <dbReference type="NCBI Taxonomy" id="685828"/>
    <lineage>
        <taxon>Bacteria</taxon>
        <taxon>Bacillati</taxon>
        <taxon>Armatimonadota</taxon>
        <taxon>Armatimonadia</taxon>
        <taxon>Armatimonadales</taxon>
        <taxon>Armatimonadaceae</taxon>
        <taxon>Armatimonas</taxon>
    </lineage>
</organism>
<dbReference type="InterPro" id="IPR035965">
    <property type="entry name" value="PAS-like_dom_sf"/>
</dbReference>
<dbReference type="GO" id="GO:0016036">
    <property type="term" value="P:cellular response to phosphate starvation"/>
    <property type="evidence" value="ECO:0007669"/>
    <property type="project" value="TreeGrafter"/>
</dbReference>
<dbReference type="InterPro" id="IPR005467">
    <property type="entry name" value="His_kinase_dom"/>
</dbReference>
<keyword evidence="3" id="KW-0597">Phosphoprotein</keyword>
<name>A0A7W9SP97_ARMRO</name>
<dbReference type="FunFam" id="3.30.565.10:FF:000006">
    <property type="entry name" value="Sensor histidine kinase WalK"/>
    <property type="match status" value="1"/>
</dbReference>
<dbReference type="CDD" id="cd00130">
    <property type="entry name" value="PAS"/>
    <property type="match status" value="1"/>
</dbReference>
<evidence type="ECO:0000256" key="5">
    <source>
        <dbReference type="ARBA" id="ARBA00022777"/>
    </source>
</evidence>
<dbReference type="InterPro" id="IPR036097">
    <property type="entry name" value="HisK_dim/P_sf"/>
</dbReference>
<dbReference type="PANTHER" id="PTHR45453:SF1">
    <property type="entry name" value="PHOSPHATE REGULON SENSOR PROTEIN PHOR"/>
    <property type="match status" value="1"/>
</dbReference>
<dbReference type="EC" id="2.7.13.3" evidence="2"/>
<dbReference type="InterPro" id="IPR003661">
    <property type="entry name" value="HisK_dim/P_dom"/>
</dbReference>
<keyword evidence="7" id="KW-0472">Membrane</keyword>
<dbReference type="SUPFAM" id="SSF55874">
    <property type="entry name" value="ATPase domain of HSP90 chaperone/DNA topoisomerase II/histidine kinase"/>
    <property type="match status" value="1"/>
</dbReference>
<keyword evidence="5 9" id="KW-0418">Kinase</keyword>
<sequence length="344" mass="37978">MSKRLEQLAALVPDGLLRVNESNKIIYANDTAVGYLTADGNTKRVVGRSLLEATHQRSLVELVDTARATKQPQETEVRLVNGKERFVKARALGLTAGGAMVLFSDQTELTRLRTVRTEFVINVSHELRTPLASIRAMAETLQDGALNDAEVSEKFLGNIIREVDRLVRLSEDLTFLARAETMPPARERFDLADLLLDIVERLATYAAKRKVTVHLPETMPFLEIEADRSEVEQVFFNLVDNAIKYTPSSGRVDVTVTREKESITVTIADTGIGILKEDLPRIFERFWRADRARRFPGEAGTATGGTGLGLSIVKHIVEAHGGTIVADSELGKGSRFTVTLPLAK</sequence>
<dbReference type="SMART" id="SM00387">
    <property type="entry name" value="HATPase_c"/>
    <property type="match status" value="1"/>
</dbReference>
<dbReference type="AlphaFoldDB" id="A0A7W9SP97"/>
<dbReference type="SUPFAM" id="SSF47384">
    <property type="entry name" value="Homodimeric domain of signal transducing histidine kinase"/>
    <property type="match status" value="1"/>
</dbReference>
<gene>
    <name evidence="9" type="ORF">HNQ39_001305</name>
</gene>
<evidence type="ECO:0000256" key="1">
    <source>
        <dbReference type="ARBA" id="ARBA00000085"/>
    </source>
</evidence>
<dbReference type="InterPro" id="IPR000014">
    <property type="entry name" value="PAS"/>
</dbReference>
<dbReference type="CDD" id="cd00082">
    <property type="entry name" value="HisKA"/>
    <property type="match status" value="1"/>
</dbReference>
<dbReference type="Pfam" id="PF02518">
    <property type="entry name" value="HATPase_c"/>
    <property type="match status" value="1"/>
</dbReference>
<dbReference type="Gene3D" id="3.30.450.20">
    <property type="entry name" value="PAS domain"/>
    <property type="match status" value="1"/>
</dbReference>
<dbReference type="PROSITE" id="PS50109">
    <property type="entry name" value="HIS_KIN"/>
    <property type="match status" value="1"/>
</dbReference>